<keyword evidence="3" id="KW-1185">Reference proteome</keyword>
<accession>A0ABP1KRH0</accession>
<evidence type="ECO:0000313" key="2">
    <source>
        <dbReference type="EMBL" id="CAL6066796.1"/>
    </source>
</evidence>
<keyword evidence="1" id="KW-1133">Transmembrane helix</keyword>
<feature type="transmembrane region" description="Helical" evidence="1">
    <location>
        <begin position="80"/>
        <end position="101"/>
    </location>
</feature>
<dbReference type="EMBL" id="CAXDID020000264">
    <property type="protein sequence ID" value="CAL6066796.1"/>
    <property type="molecule type" value="Genomic_DNA"/>
</dbReference>
<evidence type="ECO:0000313" key="3">
    <source>
        <dbReference type="Proteomes" id="UP001642409"/>
    </source>
</evidence>
<protein>
    <submittedName>
        <fullName evidence="2">Hypothetical_protein</fullName>
    </submittedName>
</protein>
<gene>
    <name evidence="2" type="ORF">HINF_LOCUS52707</name>
</gene>
<name>A0ABP1KRH0_9EUKA</name>
<comment type="caution">
    <text evidence="2">The sequence shown here is derived from an EMBL/GenBank/DDBJ whole genome shotgun (WGS) entry which is preliminary data.</text>
</comment>
<dbReference type="Proteomes" id="UP001642409">
    <property type="component" value="Unassembled WGS sequence"/>
</dbReference>
<keyword evidence="1" id="KW-0812">Transmembrane</keyword>
<reference evidence="2 3" key="1">
    <citation type="submission" date="2024-07" db="EMBL/GenBank/DDBJ databases">
        <authorList>
            <person name="Akdeniz Z."/>
        </authorList>
    </citation>
    <scope>NUCLEOTIDE SEQUENCE [LARGE SCALE GENOMIC DNA]</scope>
</reference>
<keyword evidence="1" id="KW-0472">Membrane</keyword>
<proteinExistence type="predicted"/>
<feature type="transmembrane region" description="Helical" evidence="1">
    <location>
        <begin position="47"/>
        <end position="68"/>
    </location>
</feature>
<evidence type="ECO:0000256" key="1">
    <source>
        <dbReference type="SAM" id="Phobius"/>
    </source>
</evidence>
<organism evidence="2 3">
    <name type="scientific">Hexamita inflata</name>
    <dbReference type="NCBI Taxonomy" id="28002"/>
    <lineage>
        <taxon>Eukaryota</taxon>
        <taxon>Metamonada</taxon>
        <taxon>Diplomonadida</taxon>
        <taxon>Hexamitidae</taxon>
        <taxon>Hexamitinae</taxon>
        <taxon>Hexamita</taxon>
    </lineage>
</organism>
<sequence length="224" mass="26721">MLSPLKRASTNVDKFQTLRFCKSFQLWLFEEATQSENLCRGDMKLKFVYSSVLCNLVQMCGLMICEIVQLQTRQPLSKSFFYFHIFTCCTKLSYWLFYYFVPNKYYTTFWLLYIESNNNNKNPHPTTKRTNCLLKKRQEKRPQKIANMTMFPDLNLEQIRKNANTITRNYQPNAKAVINKKISKTNSISRKSQRRFFEEVQREIFGQRGMLLFLSIIVQKGKEM</sequence>